<sequence length="116" mass="12859">MRGDSFERGDVFWAPDPYNIGGDPRPWLVLAADTIPYAGEEYICAGLTLSDLPDNIEVSDDDWIAGNDPEKTSYCSPWVLATVKHDAVAGTQGYVTTEFTHEIIQRSVEYLTEDSV</sequence>
<dbReference type="GeneID" id="23800472"/>
<reference evidence="1 2" key="2">
    <citation type="journal article" date="2013" name="PLoS ONE">
        <title>INDIGO - INtegrated Data Warehouse of MIcrobial GenOmes with Examples from the Red Sea Extremophiles.</title>
        <authorList>
            <person name="Alam I."/>
            <person name="Antunes A."/>
            <person name="Kamau A.A."/>
            <person name="Ba Alawi W."/>
            <person name="Kalkatawi M."/>
            <person name="Stingl U."/>
            <person name="Bajic V.B."/>
        </authorList>
    </citation>
    <scope>NUCLEOTIDE SEQUENCE [LARGE SCALE GENOMIC DNA]</scope>
    <source>
        <strain evidence="1 2">SARL4B</strain>
    </source>
</reference>
<proteinExistence type="predicted"/>
<dbReference type="SUPFAM" id="SSF50118">
    <property type="entry name" value="Cell growth inhibitor/plasmid maintenance toxic component"/>
    <property type="match status" value="1"/>
</dbReference>
<dbReference type="Proteomes" id="UP000003861">
    <property type="component" value="Unassembled WGS sequence"/>
</dbReference>
<gene>
    <name evidence="1" type="ORF">HLRTI_002968</name>
</gene>
<evidence type="ECO:0000313" key="2">
    <source>
        <dbReference type="Proteomes" id="UP000003861"/>
    </source>
</evidence>
<organism evidence="1 2">
    <name type="scientific">Halorhabdus tiamatea SARL4B</name>
    <dbReference type="NCBI Taxonomy" id="1033806"/>
    <lineage>
        <taxon>Archaea</taxon>
        <taxon>Methanobacteriati</taxon>
        <taxon>Methanobacteriota</taxon>
        <taxon>Stenosarchaea group</taxon>
        <taxon>Halobacteria</taxon>
        <taxon>Halobacteriales</taxon>
        <taxon>Haloarculaceae</taxon>
        <taxon>Halorhabdus</taxon>
    </lineage>
</organism>
<dbReference type="eggNOG" id="arCOG03403">
    <property type="taxonomic scope" value="Archaea"/>
</dbReference>
<accession>F7PGK8</accession>
<comment type="caution">
    <text evidence="1">The sequence shown here is derived from an EMBL/GenBank/DDBJ whole genome shotgun (WGS) entry which is preliminary data.</text>
</comment>
<dbReference type="OrthoDB" id="315488at2157"/>
<evidence type="ECO:0000313" key="1">
    <source>
        <dbReference type="EMBL" id="ERJ05028.1"/>
    </source>
</evidence>
<dbReference type="RefSeq" id="WP_008524420.1">
    <property type="nucleotide sequence ID" value="NC_021921.1"/>
</dbReference>
<dbReference type="EMBL" id="AFNT02000046">
    <property type="protein sequence ID" value="ERJ05028.1"/>
    <property type="molecule type" value="Genomic_DNA"/>
</dbReference>
<protein>
    <recommendedName>
        <fullName evidence="3">PemK-like protein</fullName>
    </recommendedName>
</protein>
<name>F7PGK8_9EURY</name>
<evidence type="ECO:0008006" key="3">
    <source>
        <dbReference type="Google" id="ProtNLM"/>
    </source>
</evidence>
<reference evidence="1 2" key="1">
    <citation type="journal article" date="2011" name="J. Bacteriol.">
        <title>Genome sequence of Halorhabdus tiamatea, the first archaeon isolated from a deep-sea anoxic brine lake.</title>
        <authorList>
            <person name="Antunes A."/>
            <person name="Alam I."/>
            <person name="Bajic V.B."/>
            <person name="Stingl U."/>
        </authorList>
    </citation>
    <scope>NUCLEOTIDE SEQUENCE [LARGE SCALE GENOMIC DNA]</scope>
    <source>
        <strain evidence="1 2">SARL4B</strain>
    </source>
</reference>
<dbReference type="AlphaFoldDB" id="F7PGK8"/>
<dbReference type="STRING" id="1033806.HTIA_0967"/>